<dbReference type="HOGENOM" id="CLU_2193291_0_0_9"/>
<feature type="compositionally biased region" description="Basic and acidic residues" evidence="1">
    <location>
        <begin position="64"/>
        <end position="74"/>
    </location>
</feature>
<name>L0K7Z1_HALHC</name>
<gene>
    <name evidence="2" type="ordered locus">Halha_1437</name>
</gene>
<dbReference type="AlphaFoldDB" id="L0K7Z1"/>
<dbReference type="STRING" id="748449.Halha_1437"/>
<dbReference type="EMBL" id="CP003359">
    <property type="protein sequence ID" value="AGB41382.1"/>
    <property type="molecule type" value="Genomic_DNA"/>
</dbReference>
<feature type="region of interest" description="Disordered" evidence="1">
    <location>
        <begin position="51"/>
        <end position="74"/>
    </location>
</feature>
<sequence>MLFNLLTNRLSQEETEDISLSDRLGVFSSGVGFIASWLAFAELKEEVDLPLPEDLDQSESNLEPQEKPGERKDTGVSDQFVWLLVFLVFYISFGPFNKREEKKEEGSD</sequence>
<proteinExistence type="predicted"/>
<protein>
    <submittedName>
        <fullName evidence="2">Uncharacterized protein</fullName>
    </submittedName>
</protein>
<keyword evidence="3" id="KW-1185">Reference proteome</keyword>
<dbReference type="Proteomes" id="UP000010880">
    <property type="component" value="Chromosome"/>
</dbReference>
<evidence type="ECO:0000313" key="3">
    <source>
        <dbReference type="Proteomes" id="UP000010880"/>
    </source>
</evidence>
<organism evidence="2 3">
    <name type="scientific">Halobacteroides halobius (strain ATCC 35273 / DSM 5150 / MD-1)</name>
    <dbReference type="NCBI Taxonomy" id="748449"/>
    <lineage>
        <taxon>Bacteria</taxon>
        <taxon>Bacillati</taxon>
        <taxon>Bacillota</taxon>
        <taxon>Clostridia</taxon>
        <taxon>Halanaerobiales</taxon>
        <taxon>Halobacteroidaceae</taxon>
        <taxon>Halobacteroides</taxon>
    </lineage>
</organism>
<reference evidence="3" key="1">
    <citation type="submission" date="2012-02" db="EMBL/GenBank/DDBJ databases">
        <title>The complete genome of Halobacteroides halobius DSM 5150.</title>
        <authorList>
            <person name="Lucas S."/>
            <person name="Copeland A."/>
            <person name="Lapidus A."/>
            <person name="Glavina del Rio T."/>
            <person name="Dalin E."/>
            <person name="Tice H."/>
            <person name="Bruce D."/>
            <person name="Goodwin L."/>
            <person name="Pitluck S."/>
            <person name="Peters L."/>
            <person name="Mikhailova N."/>
            <person name="Gu W."/>
            <person name="Kyrpides N."/>
            <person name="Mavromatis K."/>
            <person name="Ivanova N."/>
            <person name="Brettin T."/>
            <person name="Detter J.C."/>
            <person name="Han C."/>
            <person name="Larimer F."/>
            <person name="Land M."/>
            <person name="Hauser L."/>
            <person name="Markowitz V."/>
            <person name="Cheng J.-F."/>
            <person name="Hugenholtz P."/>
            <person name="Woyke T."/>
            <person name="Wu D."/>
            <person name="Tindall B."/>
            <person name="Pomrenke H."/>
            <person name="Brambilla E."/>
            <person name="Klenk H.-P."/>
            <person name="Eisen J.A."/>
        </authorList>
    </citation>
    <scope>NUCLEOTIDE SEQUENCE [LARGE SCALE GENOMIC DNA]</scope>
    <source>
        <strain evidence="3">ATCC 35273 / DSM 5150 / MD-1</strain>
    </source>
</reference>
<evidence type="ECO:0000313" key="2">
    <source>
        <dbReference type="EMBL" id="AGB41382.1"/>
    </source>
</evidence>
<evidence type="ECO:0000256" key="1">
    <source>
        <dbReference type="SAM" id="MobiDB-lite"/>
    </source>
</evidence>
<dbReference type="KEGG" id="hhl:Halha_1437"/>
<accession>L0K7Z1</accession>
<dbReference type="RefSeq" id="WP_015327104.1">
    <property type="nucleotide sequence ID" value="NC_019978.1"/>
</dbReference>